<organism evidence="2 3">
    <name type="scientific">Chenopodium quinoa</name>
    <name type="common">Quinoa</name>
    <dbReference type="NCBI Taxonomy" id="63459"/>
    <lineage>
        <taxon>Eukaryota</taxon>
        <taxon>Viridiplantae</taxon>
        <taxon>Streptophyta</taxon>
        <taxon>Embryophyta</taxon>
        <taxon>Tracheophyta</taxon>
        <taxon>Spermatophyta</taxon>
        <taxon>Magnoliopsida</taxon>
        <taxon>eudicotyledons</taxon>
        <taxon>Gunneridae</taxon>
        <taxon>Pentapetalae</taxon>
        <taxon>Caryophyllales</taxon>
        <taxon>Chenopodiaceae</taxon>
        <taxon>Chenopodioideae</taxon>
        <taxon>Atripliceae</taxon>
        <taxon>Chenopodium</taxon>
    </lineage>
</organism>
<evidence type="ECO:0000256" key="1">
    <source>
        <dbReference type="SAM" id="MobiDB-lite"/>
    </source>
</evidence>
<evidence type="ECO:0000313" key="3">
    <source>
        <dbReference type="Proteomes" id="UP000596660"/>
    </source>
</evidence>
<evidence type="ECO:0000313" key="2">
    <source>
        <dbReference type="EnsemblPlants" id="AUR62015405-RA:cds"/>
    </source>
</evidence>
<dbReference type="AlphaFoldDB" id="A0A803LM94"/>
<dbReference type="Gramene" id="AUR62015405-RA">
    <property type="protein sequence ID" value="AUR62015405-RA:cds"/>
    <property type="gene ID" value="AUR62015405"/>
</dbReference>
<keyword evidence="3" id="KW-1185">Reference proteome</keyword>
<accession>A0A803LM94</accession>
<evidence type="ECO:0008006" key="4">
    <source>
        <dbReference type="Google" id="ProtNLM"/>
    </source>
</evidence>
<name>A0A803LM94_CHEQI</name>
<reference evidence="2" key="2">
    <citation type="submission" date="2021-03" db="UniProtKB">
        <authorList>
            <consortium name="EnsemblPlants"/>
        </authorList>
    </citation>
    <scope>IDENTIFICATION</scope>
</reference>
<reference evidence="2" key="1">
    <citation type="journal article" date="2017" name="Nature">
        <title>The genome of Chenopodium quinoa.</title>
        <authorList>
            <person name="Jarvis D.E."/>
            <person name="Ho Y.S."/>
            <person name="Lightfoot D.J."/>
            <person name="Schmoeckel S.M."/>
            <person name="Li B."/>
            <person name="Borm T.J.A."/>
            <person name="Ohyanagi H."/>
            <person name="Mineta K."/>
            <person name="Michell C.T."/>
            <person name="Saber N."/>
            <person name="Kharbatia N.M."/>
            <person name="Rupper R.R."/>
            <person name="Sharp A.R."/>
            <person name="Dally N."/>
            <person name="Boughton B.A."/>
            <person name="Woo Y.H."/>
            <person name="Gao G."/>
            <person name="Schijlen E.G.W.M."/>
            <person name="Guo X."/>
            <person name="Momin A.A."/>
            <person name="Negrao S."/>
            <person name="Al-Babili S."/>
            <person name="Gehring C."/>
            <person name="Roessner U."/>
            <person name="Jung C."/>
            <person name="Murphy K."/>
            <person name="Arold S.T."/>
            <person name="Gojobori T."/>
            <person name="van der Linden C.G."/>
            <person name="van Loo E.N."/>
            <person name="Jellen E.N."/>
            <person name="Maughan P.J."/>
            <person name="Tester M."/>
        </authorList>
    </citation>
    <scope>NUCLEOTIDE SEQUENCE [LARGE SCALE GENOMIC DNA]</scope>
    <source>
        <strain evidence="2">cv. PI 614886</strain>
    </source>
</reference>
<feature type="region of interest" description="Disordered" evidence="1">
    <location>
        <begin position="123"/>
        <end position="168"/>
    </location>
</feature>
<dbReference type="EnsemblPlants" id="AUR62015405-RA">
    <property type="protein sequence ID" value="AUR62015405-RA:cds"/>
    <property type="gene ID" value="AUR62015405"/>
</dbReference>
<feature type="compositionally biased region" description="Polar residues" evidence="1">
    <location>
        <begin position="130"/>
        <end position="139"/>
    </location>
</feature>
<proteinExistence type="predicted"/>
<dbReference type="Proteomes" id="UP000596660">
    <property type="component" value="Unplaced"/>
</dbReference>
<sequence length="202" mass="22738">MSTKRASFTSDIVTILLGILPDHVTPAGGKVDWDNVANILNQRTGKTFSAVSVKNWFSNMKEKHKAWRELKRWTGLGWGPNNCPLVDLESERWLAFSKKYKANGRSLLRTPFENEQEWNNIFKGGYASGDETQTPNISIQPPVARSDPKKRKSIDSQPSRISGKKSREEDIDACLDVLRRSSLSQSSKPKNAFDEVLSILDS</sequence>
<protein>
    <recommendedName>
        <fullName evidence="4">Myb/SANT-like domain-containing protein</fullName>
    </recommendedName>
</protein>